<dbReference type="EMBL" id="JAOYFB010000002">
    <property type="protein sequence ID" value="KAK4008826.1"/>
    <property type="molecule type" value="Genomic_DNA"/>
</dbReference>
<accession>A0ABQ9Z7F4</accession>
<evidence type="ECO:0000256" key="1">
    <source>
        <dbReference type="SAM" id="MobiDB-lite"/>
    </source>
</evidence>
<reference evidence="2 3" key="1">
    <citation type="journal article" date="2023" name="Nucleic Acids Res.">
        <title>The hologenome of Daphnia magna reveals possible DNA methylation and microbiome-mediated evolution of the host genome.</title>
        <authorList>
            <person name="Chaturvedi A."/>
            <person name="Li X."/>
            <person name="Dhandapani V."/>
            <person name="Marshall H."/>
            <person name="Kissane S."/>
            <person name="Cuenca-Cambronero M."/>
            <person name="Asole G."/>
            <person name="Calvet F."/>
            <person name="Ruiz-Romero M."/>
            <person name="Marangio P."/>
            <person name="Guigo R."/>
            <person name="Rago D."/>
            <person name="Mirbahai L."/>
            <person name="Eastwood N."/>
            <person name="Colbourne J.K."/>
            <person name="Zhou J."/>
            <person name="Mallon E."/>
            <person name="Orsini L."/>
        </authorList>
    </citation>
    <scope>NUCLEOTIDE SEQUENCE [LARGE SCALE GENOMIC DNA]</scope>
    <source>
        <strain evidence="2">LRV0_1</strain>
    </source>
</reference>
<evidence type="ECO:0000313" key="2">
    <source>
        <dbReference type="EMBL" id="KAK4008826.1"/>
    </source>
</evidence>
<protein>
    <submittedName>
        <fullName evidence="2">Uncharacterized protein</fullName>
    </submittedName>
</protein>
<name>A0ABQ9Z7F4_9CRUS</name>
<dbReference type="Proteomes" id="UP001234178">
    <property type="component" value="Unassembled WGS sequence"/>
</dbReference>
<sequence length="99" mass="10831">MKKEKTSRFCIFLVVSAAPNYANDPEHETSRDSPRNGQRNELSSSAAKVEKKGAPLSPSINVSAPIRFKRSNMAPSQSDPADLFEVPTNYTYTLPVGST</sequence>
<comment type="caution">
    <text evidence="2">The sequence shown here is derived from an EMBL/GenBank/DDBJ whole genome shotgun (WGS) entry which is preliminary data.</text>
</comment>
<evidence type="ECO:0000313" key="3">
    <source>
        <dbReference type="Proteomes" id="UP001234178"/>
    </source>
</evidence>
<organism evidence="2 3">
    <name type="scientific">Daphnia magna</name>
    <dbReference type="NCBI Taxonomy" id="35525"/>
    <lineage>
        <taxon>Eukaryota</taxon>
        <taxon>Metazoa</taxon>
        <taxon>Ecdysozoa</taxon>
        <taxon>Arthropoda</taxon>
        <taxon>Crustacea</taxon>
        <taxon>Branchiopoda</taxon>
        <taxon>Diplostraca</taxon>
        <taxon>Cladocera</taxon>
        <taxon>Anomopoda</taxon>
        <taxon>Daphniidae</taxon>
        <taxon>Daphnia</taxon>
    </lineage>
</organism>
<feature type="region of interest" description="Disordered" evidence="1">
    <location>
        <begin position="21"/>
        <end position="60"/>
    </location>
</feature>
<feature type="compositionally biased region" description="Basic and acidic residues" evidence="1">
    <location>
        <begin position="24"/>
        <end position="34"/>
    </location>
</feature>
<gene>
    <name evidence="2" type="ORF">OUZ56_013953</name>
</gene>
<proteinExistence type="predicted"/>
<keyword evidence="3" id="KW-1185">Reference proteome</keyword>
<feature type="compositionally biased region" description="Polar residues" evidence="1">
    <location>
        <begin position="35"/>
        <end position="46"/>
    </location>
</feature>